<organism evidence="3 4">
    <name type="scientific">Streptomyces atratus</name>
    <dbReference type="NCBI Taxonomy" id="1893"/>
    <lineage>
        <taxon>Bacteria</taxon>
        <taxon>Bacillati</taxon>
        <taxon>Actinomycetota</taxon>
        <taxon>Actinomycetes</taxon>
        <taxon>Kitasatosporales</taxon>
        <taxon>Streptomycetaceae</taxon>
        <taxon>Streptomyces</taxon>
    </lineage>
</organism>
<dbReference type="PANTHER" id="PTHR35010">
    <property type="entry name" value="BLL4672 PROTEIN-RELATED"/>
    <property type="match status" value="1"/>
</dbReference>
<dbReference type="Pfam" id="PF13560">
    <property type="entry name" value="HTH_31"/>
    <property type="match status" value="1"/>
</dbReference>
<accession>A0A2Z5JDY9</accession>
<name>A0A2Z5JDY9_STRAR</name>
<protein>
    <recommendedName>
        <fullName evidence="2">HTH cro/C1-type domain-containing protein</fullName>
    </recommendedName>
</protein>
<dbReference type="InterPro" id="IPR041413">
    <property type="entry name" value="MLTR_LBD"/>
</dbReference>
<dbReference type="Gene3D" id="1.10.260.40">
    <property type="entry name" value="lambda repressor-like DNA-binding domains"/>
    <property type="match status" value="1"/>
</dbReference>
<dbReference type="AlphaFoldDB" id="A0A2Z5JDY9"/>
<dbReference type="SUPFAM" id="SSF47413">
    <property type="entry name" value="lambda repressor-like DNA-binding domains"/>
    <property type="match status" value="1"/>
</dbReference>
<dbReference type="SMART" id="SM00530">
    <property type="entry name" value="HTH_XRE"/>
    <property type="match status" value="1"/>
</dbReference>
<dbReference type="Gene3D" id="3.30.450.180">
    <property type="match status" value="1"/>
</dbReference>
<dbReference type="InterPro" id="IPR010982">
    <property type="entry name" value="Lambda_DNA-bd_dom_sf"/>
</dbReference>
<dbReference type="Pfam" id="PF17765">
    <property type="entry name" value="MLTR_LBD"/>
    <property type="match status" value="1"/>
</dbReference>
<reference evidence="3 4" key="1">
    <citation type="journal article" date="2018" name="Front. Microbiol.">
        <title>Genome Sequencing of Streptomyces atratus SCSIOZH16 and Activation Production of Nocardamine via Metabolic Engineering.</title>
        <authorList>
            <person name="Li Y."/>
            <person name="Zhang C."/>
            <person name="Liu C."/>
            <person name="Ju J."/>
            <person name="Ma J."/>
        </authorList>
    </citation>
    <scope>NUCLEOTIDE SEQUENCE [LARGE SCALE GENOMIC DNA]</scope>
    <source>
        <strain evidence="3 4">SCSIO_ZH16</strain>
    </source>
</reference>
<dbReference type="CDD" id="cd00093">
    <property type="entry name" value="HTH_XRE"/>
    <property type="match status" value="1"/>
</dbReference>
<dbReference type="PROSITE" id="PS50943">
    <property type="entry name" value="HTH_CROC1"/>
    <property type="match status" value="1"/>
</dbReference>
<dbReference type="PANTHER" id="PTHR35010:SF4">
    <property type="entry name" value="BLL5781 PROTEIN"/>
    <property type="match status" value="1"/>
</dbReference>
<evidence type="ECO:0000313" key="4">
    <source>
        <dbReference type="Proteomes" id="UP000252698"/>
    </source>
</evidence>
<evidence type="ECO:0000259" key="2">
    <source>
        <dbReference type="PROSITE" id="PS50943"/>
    </source>
</evidence>
<feature type="domain" description="HTH cro/C1-type" evidence="2">
    <location>
        <begin position="16"/>
        <end position="70"/>
    </location>
</feature>
<sequence length="311" mass="34125">MGMRSTEDDGVLGLLLRDLRRQRSLSKQVLAERAGFSLNHLRRIEASEQTPDAETVLHIAQALGLPPAHRQQLVDRATAAGRLRWYDSVPPLPDDARPVLEKVLTGHEPYPAMVTDSCWNIVALNHTMETLMSEVAGHLLAPANFLRIILHPDGLAPHLTNLAQVRYHVMRMLRRWSAITGDERLRELEVSIADLPSGRDAEFSGSADAEFDGSGEADRLLLPIELYREGHLLTFFHIVTSFGERPGTLFSDIPSGPLGGIALESFLPANTETRFLLGSPAPVSPDTGSTSGATQPPPPGHQQHDNERKTS</sequence>
<dbReference type="KEGG" id="sata:C5746_14600"/>
<dbReference type="InterPro" id="IPR001387">
    <property type="entry name" value="Cro/C1-type_HTH"/>
</dbReference>
<dbReference type="EMBL" id="CP027306">
    <property type="protein sequence ID" value="AXE77965.1"/>
    <property type="molecule type" value="Genomic_DNA"/>
</dbReference>
<dbReference type="Proteomes" id="UP000252698">
    <property type="component" value="Chromosome"/>
</dbReference>
<dbReference type="GO" id="GO:0003677">
    <property type="term" value="F:DNA binding"/>
    <property type="evidence" value="ECO:0007669"/>
    <property type="project" value="InterPro"/>
</dbReference>
<feature type="compositionally biased region" description="Basic and acidic residues" evidence="1">
    <location>
        <begin position="302"/>
        <end position="311"/>
    </location>
</feature>
<feature type="region of interest" description="Disordered" evidence="1">
    <location>
        <begin position="276"/>
        <end position="311"/>
    </location>
</feature>
<proteinExistence type="predicted"/>
<evidence type="ECO:0000313" key="3">
    <source>
        <dbReference type="EMBL" id="AXE77965.1"/>
    </source>
</evidence>
<gene>
    <name evidence="3" type="ORF">C5746_14600</name>
</gene>
<evidence type="ECO:0000256" key="1">
    <source>
        <dbReference type="SAM" id="MobiDB-lite"/>
    </source>
</evidence>